<dbReference type="Pfam" id="PF13041">
    <property type="entry name" value="PPR_2"/>
    <property type="match status" value="6"/>
</dbReference>
<name>A0AAW0M266_QUESU</name>
<dbReference type="PANTHER" id="PTHR47926">
    <property type="entry name" value="PENTATRICOPEPTIDE REPEAT-CONTAINING PROTEIN"/>
    <property type="match status" value="1"/>
</dbReference>
<organism evidence="3">
    <name type="scientific">Quercus suber</name>
    <name type="common">Cork oak</name>
    <dbReference type="NCBI Taxonomy" id="58331"/>
    <lineage>
        <taxon>Eukaryota</taxon>
        <taxon>Viridiplantae</taxon>
        <taxon>Streptophyta</taxon>
        <taxon>Embryophyta</taxon>
        <taxon>Tracheophyta</taxon>
        <taxon>Spermatophyta</taxon>
        <taxon>Magnoliopsida</taxon>
        <taxon>eudicotyledons</taxon>
        <taxon>Gunneridae</taxon>
        <taxon>Pentapetalae</taxon>
        <taxon>rosids</taxon>
        <taxon>fabids</taxon>
        <taxon>Fagales</taxon>
        <taxon>Fagaceae</taxon>
        <taxon>Quercus</taxon>
    </lineage>
</organism>
<dbReference type="NCBIfam" id="TIGR00756">
    <property type="entry name" value="PPR"/>
    <property type="match status" value="10"/>
</dbReference>
<feature type="repeat" description="PPR" evidence="2">
    <location>
        <begin position="473"/>
        <end position="507"/>
    </location>
</feature>
<reference evidence="3" key="1">
    <citation type="submission" date="2017-12" db="EMBL/GenBank/DDBJ databases">
        <authorList>
            <person name="Barbosa P."/>
            <person name="Usie A."/>
            <person name="Ramos A.M."/>
        </authorList>
    </citation>
    <scope>NUCLEOTIDE SEQUENCE</scope>
    <source>
        <strain evidence="3">HL8</strain>
        <tissue evidence="3">Leaves</tissue>
    </source>
</reference>
<dbReference type="FunFam" id="1.25.40.10:FF:000687">
    <property type="entry name" value="Pentatricopeptide repeat-containing protein At4g33170"/>
    <property type="match status" value="2"/>
</dbReference>
<sequence>MYRASFFTELLHCTQQKDLRNGKALHAQILKSASTCVYLANNLVNLYAKCGNLDKARLVFENIPEKDVVSWNCLINGYSQHGPTGSSFVMKLFQRMRAEDTLPNAHTFAGVFTAASNVFDVFGGQQAHALAIKTASFYDVFVGSSLLNTYCKVGLVLEARKVFDKMPERNSVSWATMISGYAMQRMAGDALEVFEFMRREEEDENEFALTSVLSALASPEFVNHGKQIHCHACKNGLLSFVSVENALVTMYAKCGSVDDALKTFEQSGGKDSITWSAMITGYAQSGDSHKALKLFLHMHFSGIKPSEFTFVGVINACSDICAITEGKLVHGYSLKMGYESQIYMMTALVDMYAKCGSVVDARKGFDYLREPDIVLWTSMISGYVQNGNNESALSFYCRMQMEGIMPNELTMASVLKACSSLAALEQGRQIHARIIKYGFSLEIPIGSALSTMYAKCGSLEDVDLVFRRTPTRDVVSWNVVISGLSQNGRGHEALKLFEEMQLENTKPDDVTFVNILSACSHMGLVEQGSVYFKMMFDKFGIVPRLEHYACMVDILSRAGKLNEAKAFIESATIDHGMCLWRILLGACKNYHNYKLGAYAGEKLMELGSQESSAYVLLSSIYTALGKQEEVERVRKIMKLRGVNKEPGCSWIDLKNMTHLLHCTQQKDLRNGKALHAQILKSASTCVYLANNLVNLYAKCGNLDKARLVFENIPEKDVVSWNCLINGYSQHGPTGSSFVMKLFQRMRAEDTLPNAHTFAGVFTAASNVFDVFGGQQAHALAIKTASFYDVFVGSSLLNTYCKVGLVLEARKVFDKMPERNSVSWATMISGYAMQRMAGDALEVFEFMRREEEDENEFALTSVLSALASPEFVNHGKQIHCHACKNGLLSFVSVENALVTMYAKCGSVDDALKTFEQSGGKDSITWSAMITGYAQSGDSHKALKLFLHMHFSGIKPSEFTFVGVINACSDICAITEGKLVHGYSLKMGYESQIYMMTALVDMYAKCGSVVDARKGFDYLREPDIVLWTSMISGYVQNGNNESALSFYCRMQMEGIMPNELTMASVLKACSSLAALEQGRQIHARIIKYGFSLEIPIGSALSTMYAKCGSLEDVDLVFRRTPTRDVVSWNVVISGLSQNGRGHEALKLFEEMQLENTKPDDVTFVNILSACSHMGLVEQGSVYFKMMFDKFGIVPRLEHYACMVDILSRAGKLNEAKAFIESATIDHGMCLWRILLGACKNYHNYKLGAYAGEKLMQLGSQESSAYVLLSSIYTALGKQEEVERVRKIMKLRGVNKEPGCSWIDLKNMTHVFVVGDQMHPHIGDIRGELWMLAKLMEDEGYEPTFELTSLTH</sequence>
<feature type="repeat" description="PPR" evidence="2">
    <location>
        <begin position="1021"/>
        <end position="1055"/>
    </location>
</feature>
<dbReference type="FunFam" id="1.25.40.10:FF:000158">
    <property type="entry name" value="pentatricopeptide repeat-containing protein At2g33680"/>
    <property type="match status" value="2"/>
</dbReference>
<dbReference type="GO" id="GO:0009451">
    <property type="term" value="P:RNA modification"/>
    <property type="evidence" value="ECO:0007669"/>
    <property type="project" value="InterPro"/>
</dbReference>
<dbReference type="InterPro" id="IPR011990">
    <property type="entry name" value="TPR-like_helical_dom_sf"/>
</dbReference>
<reference evidence="3" key="3">
    <citation type="submission" date="2023-07" db="EMBL/GenBank/DDBJ databases">
        <title>An improved reference 1 genome and first organelle genomes of Quercus suber.</title>
        <authorList>
            <consortium name="Genosuber Consortium"/>
            <person name="Usie A."/>
            <person name="Serra O."/>
            <person name="Barros P."/>
        </authorList>
    </citation>
    <scope>NUCLEOTIDE SEQUENCE</scope>
    <source>
        <strain evidence="3">HL8</strain>
        <tissue evidence="3">Leaves</tissue>
    </source>
</reference>
<proteinExistence type="predicted"/>
<dbReference type="SUPFAM" id="SSF48452">
    <property type="entry name" value="TPR-like"/>
    <property type="match status" value="1"/>
</dbReference>
<evidence type="ECO:0000313" key="3">
    <source>
        <dbReference type="EMBL" id="KAK7856806.1"/>
    </source>
</evidence>
<reference evidence="3" key="2">
    <citation type="journal article" date="2018" name="Sci. Data">
        <title>The draft genome sequence of cork oak.</title>
        <authorList>
            <person name="Ramos A.M."/>
            <person name="Usie A."/>
            <person name="Barbosa P."/>
            <person name="Barros P.M."/>
            <person name="Capote T."/>
            <person name="Chaves I."/>
            <person name="Simoes F."/>
            <person name="Abreu I."/>
            <person name="Carrasquinho I."/>
            <person name="Faro C."/>
            <person name="Guimaraes J.B."/>
            <person name="Mendonca D."/>
            <person name="Nobrega F."/>
            <person name="Rodrigues L."/>
            <person name="Saibo N.J.M."/>
            <person name="Varela M.C."/>
            <person name="Egas C."/>
            <person name="Matos J."/>
            <person name="Miguel C.M."/>
            <person name="Oliveira M.M."/>
            <person name="Ricardo C.P."/>
            <person name="Goncalves S."/>
        </authorList>
    </citation>
    <scope>NUCLEOTIDE SEQUENCE [LARGE SCALE GENOMIC DNA]</scope>
    <source>
        <strain evidence="3">HL8</strain>
    </source>
</reference>
<feature type="repeat" description="PPR" evidence="2">
    <location>
        <begin position="1122"/>
        <end position="1156"/>
    </location>
</feature>
<comment type="caution">
    <text evidence="3">The sequence shown here is derived from an EMBL/GenBank/DDBJ whole genome shotgun (WGS) entry which is preliminary data.</text>
</comment>
<dbReference type="Pfam" id="PF01535">
    <property type="entry name" value="PPR"/>
    <property type="match status" value="10"/>
</dbReference>
<feature type="repeat" description="PPR" evidence="2">
    <location>
        <begin position="271"/>
        <end position="305"/>
    </location>
</feature>
<feature type="repeat" description="PPR" evidence="2">
    <location>
        <begin position="920"/>
        <end position="954"/>
    </location>
</feature>
<protein>
    <submittedName>
        <fullName evidence="3">Pentatricopeptide repeat-containing protein</fullName>
    </submittedName>
</protein>
<dbReference type="Pfam" id="PF20431">
    <property type="entry name" value="E_motif"/>
    <property type="match status" value="2"/>
</dbReference>
<dbReference type="FunFam" id="1.25.40.10:FF:000343">
    <property type="entry name" value="Pentatricopeptide repeat-containing protein At3g58590"/>
    <property type="match status" value="2"/>
</dbReference>
<dbReference type="InterPro" id="IPR002885">
    <property type="entry name" value="PPR_rpt"/>
</dbReference>
<feature type="repeat" description="PPR" evidence="2">
    <location>
        <begin position="372"/>
        <end position="406"/>
    </location>
</feature>
<dbReference type="GO" id="GO:0003723">
    <property type="term" value="F:RNA binding"/>
    <property type="evidence" value="ECO:0007669"/>
    <property type="project" value="InterPro"/>
</dbReference>
<evidence type="ECO:0000256" key="1">
    <source>
        <dbReference type="ARBA" id="ARBA00022737"/>
    </source>
</evidence>
<accession>A0AAW0M266</accession>
<dbReference type="FunFam" id="1.25.40.10:FF:000955">
    <property type="entry name" value="Tetratricopeptide repeat (TPR)-like superfamily protein"/>
    <property type="match status" value="2"/>
</dbReference>
<dbReference type="EMBL" id="PKMF04000033">
    <property type="protein sequence ID" value="KAK7856806.1"/>
    <property type="molecule type" value="Genomic_DNA"/>
</dbReference>
<feature type="repeat" description="PPR" evidence="2">
    <location>
        <begin position="716"/>
        <end position="752"/>
    </location>
</feature>
<dbReference type="PANTHER" id="PTHR47926:SF521">
    <property type="entry name" value="PENTATRICOPEPTIDE REPEAT-CONTAINING PROTEIN"/>
    <property type="match status" value="1"/>
</dbReference>
<dbReference type="Gene3D" id="1.25.40.10">
    <property type="entry name" value="Tetratricopeptide repeat domain"/>
    <property type="match status" value="10"/>
</dbReference>
<feature type="repeat" description="PPR" evidence="2">
    <location>
        <begin position="67"/>
        <end position="103"/>
    </location>
</feature>
<gene>
    <name evidence="3" type="primary">PCMP-E19_1</name>
    <name evidence="3" type="ORF">CFP56_021557</name>
</gene>
<feature type="repeat" description="PPR" evidence="2">
    <location>
        <begin position="788"/>
        <end position="822"/>
    </location>
</feature>
<keyword evidence="1" id="KW-0677">Repeat</keyword>
<dbReference type="FunFam" id="1.25.40.10:FF:001323">
    <property type="entry name" value="Pentatricopeptide repeat-containing protein At2g33680"/>
    <property type="match status" value="1"/>
</dbReference>
<evidence type="ECO:0000256" key="2">
    <source>
        <dbReference type="PROSITE-ProRule" id="PRU00708"/>
    </source>
</evidence>
<dbReference type="GO" id="GO:0099402">
    <property type="term" value="P:plant organ development"/>
    <property type="evidence" value="ECO:0007669"/>
    <property type="project" value="UniProtKB-ARBA"/>
</dbReference>
<feature type="repeat" description="PPR" evidence="2">
    <location>
        <begin position="139"/>
        <end position="173"/>
    </location>
</feature>
<dbReference type="InterPro" id="IPR046960">
    <property type="entry name" value="PPR_At4g14850-like_plant"/>
</dbReference>
<dbReference type="InterPro" id="IPR046848">
    <property type="entry name" value="E_motif"/>
</dbReference>
<dbReference type="PROSITE" id="PS51375">
    <property type="entry name" value="PPR"/>
    <property type="match status" value="10"/>
</dbReference>